<dbReference type="Proteomes" id="UP000250069">
    <property type="component" value="Chromosome"/>
</dbReference>
<sequence length="307" mass="34996">MPEIGHRETVTAFTLDAEARGGAQPTTDRDSKEYEPPEGYILINHKEITEVNRGIATASTGTAPAGYRIINTEDIRGNLEAHVEWRYAKIWGTVDLDSRWNNIRRQVEEYQVLRRRIVGNATARGEQFGAGAHIRITVEAVIEYVGTPSDVKQYIDKILAGVSVPDIRVFDRNWKNRDADVKLEYRQGTSNQSWDYDLYMISTKPEQDYHYVYYSMGGKTGNYRFLPTIRTEGASRTVIIALQEDLSGQIIGSNNQTISVGNTNTKFDLTYTKQREDSTLAAWIYWSDDRNDPLILGNFWTFISYPS</sequence>
<evidence type="ECO:0000313" key="2">
    <source>
        <dbReference type="EMBL" id="AWX72655.1"/>
    </source>
</evidence>
<name>A0ABC8DA56_BACVE</name>
<organism evidence="2 3">
    <name type="scientific">Bacillus velezensis</name>
    <dbReference type="NCBI Taxonomy" id="492670"/>
    <lineage>
        <taxon>Bacteria</taxon>
        <taxon>Bacillati</taxon>
        <taxon>Bacillota</taxon>
        <taxon>Bacilli</taxon>
        <taxon>Bacillales</taxon>
        <taxon>Bacillaceae</taxon>
        <taxon>Bacillus</taxon>
        <taxon>Bacillus amyloliquefaciens group</taxon>
    </lineage>
</organism>
<dbReference type="EMBL" id="CP030150">
    <property type="protein sequence ID" value="AWX72655.1"/>
    <property type="molecule type" value="Genomic_DNA"/>
</dbReference>
<proteinExistence type="predicted"/>
<dbReference type="RefSeq" id="WP_062623467.1">
    <property type="nucleotide sequence ID" value="NZ_CP015443.1"/>
</dbReference>
<dbReference type="AlphaFoldDB" id="A0ABC8DA56"/>
<evidence type="ECO:0000256" key="1">
    <source>
        <dbReference type="SAM" id="MobiDB-lite"/>
    </source>
</evidence>
<accession>A0ABC8DA56</accession>
<feature type="region of interest" description="Disordered" evidence="1">
    <location>
        <begin position="1"/>
        <end position="34"/>
    </location>
</feature>
<protein>
    <submittedName>
        <fullName evidence="2">Uncharacterized protein</fullName>
    </submittedName>
</protein>
<evidence type="ECO:0000313" key="3">
    <source>
        <dbReference type="Proteomes" id="UP000250069"/>
    </source>
</evidence>
<reference evidence="2 3" key="1">
    <citation type="submission" date="2018-06" db="EMBL/GenBank/DDBJ databases">
        <title>Complete Genome Sequence of Bacillus velezensis DSYZ, a Plant Growth-Promoting Rhizobacterium with Antifungal Activity.</title>
        <authorList>
            <person name="Du B."/>
            <person name="Ding Y."/>
            <person name="Liu K."/>
            <person name="Yao L."/>
            <person name="Wang C."/>
            <person name="Li H."/>
            <person name="Liu H."/>
        </authorList>
    </citation>
    <scope>NUCLEOTIDE SEQUENCE [LARGE SCALE GENOMIC DNA]</scope>
    <source>
        <strain evidence="2 3">DSYZ</strain>
    </source>
</reference>
<gene>
    <name evidence="2" type="ORF">BVDSYZ_11725</name>
</gene>